<dbReference type="GO" id="GO:0071555">
    <property type="term" value="P:cell wall organization"/>
    <property type="evidence" value="ECO:0007669"/>
    <property type="project" value="UniProtKB-KW"/>
</dbReference>
<dbReference type="GO" id="GO:0005975">
    <property type="term" value="P:carbohydrate metabolic process"/>
    <property type="evidence" value="ECO:0007669"/>
    <property type="project" value="InterPro"/>
</dbReference>
<evidence type="ECO:0000256" key="7">
    <source>
        <dbReference type="ARBA" id="ARBA00023316"/>
    </source>
</evidence>
<keyword evidence="3" id="KW-0134">Cell wall</keyword>
<keyword evidence="5 9" id="KW-0378">Hydrolase</keyword>
<evidence type="ECO:0000256" key="9">
    <source>
        <dbReference type="RuleBase" id="RU361169"/>
    </source>
</evidence>
<dbReference type="InterPro" id="IPR006626">
    <property type="entry name" value="PbH1"/>
</dbReference>
<dbReference type="PROSITE" id="PS00502">
    <property type="entry name" value="POLYGALACTURONASE"/>
    <property type="match status" value="1"/>
</dbReference>
<feature type="signal peptide" evidence="10">
    <location>
        <begin position="1"/>
        <end position="29"/>
    </location>
</feature>
<protein>
    <submittedName>
        <fullName evidence="11">Polygalacturonase At1g48100 family</fullName>
    </submittedName>
</protein>
<proteinExistence type="inferred from homology"/>
<keyword evidence="10" id="KW-0732">Signal</keyword>
<dbReference type="FunFam" id="2.160.20.10:FF:000019">
    <property type="entry name" value="polygalacturonase At1g48100"/>
    <property type="match status" value="1"/>
</dbReference>
<dbReference type="PANTHER" id="PTHR31375">
    <property type="match status" value="1"/>
</dbReference>
<dbReference type="AlphaFoldDB" id="A0A151RYR4"/>
<comment type="subcellular location">
    <subcellularLocation>
        <location evidence="1">Secreted</location>
        <location evidence="1">Cell wall</location>
    </subcellularLocation>
</comment>
<dbReference type="OrthoDB" id="187139at2759"/>
<dbReference type="EMBL" id="KQ483520">
    <property type="protein sequence ID" value="KYP47693.1"/>
    <property type="molecule type" value="Genomic_DNA"/>
</dbReference>
<keyword evidence="7" id="KW-0961">Cell wall biogenesis/degradation</keyword>
<dbReference type="Pfam" id="PF00295">
    <property type="entry name" value="Glyco_hydro_28"/>
    <property type="match status" value="1"/>
</dbReference>
<evidence type="ECO:0000256" key="5">
    <source>
        <dbReference type="ARBA" id="ARBA00022801"/>
    </source>
</evidence>
<feature type="active site" evidence="8">
    <location>
        <position position="271"/>
    </location>
</feature>
<dbReference type="Gene3D" id="2.160.20.10">
    <property type="entry name" value="Single-stranded right-handed beta-helix, Pectin lyase-like"/>
    <property type="match status" value="1"/>
</dbReference>
<evidence type="ECO:0000256" key="2">
    <source>
        <dbReference type="ARBA" id="ARBA00008834"/>
    </source>
</evidence>
<dbReference type="GO" id="GO:0004650">
    <property type="term" value="F:polygalacturonase activity"/>
    <property type="evidence" value="ECO:0007669"/>
    <property type="project" value="InterPro"/>
</dbReference>
<dbReference type="InterPro" id="IPR012334">
    <property type="entry name" value="Pectin_lyas_fold"/>
</dbReference>
<evidence type="ECO:0000313" key="11">
    <source>
        <dbReference type="EMBL" id="KYP47693.1"/>
    </source>
</evidence>
<accession>A0A151RYR4</accession>
<sequence length="439" mass="46872">MKNMNMNLNTLALIIAIAILSVCSSSCTAARINHFRKLKAASNTFNVLDYGAKGDGHVDDTKAFEEAWAAACKVEGSTMVVPSGSVFLVKPISFSGPNCEPNIVFQLDGKIIAPTSSAAWGSGTLQWLEFSKLNKITIKGKGVIDGQGSVWWNDSPTSNPTQVMEEKVGKLPSTKPTALRFYGSNGVTVTGITIQNSQQTHLKFDSCTNVQVFDINVSSPGDSPNTDGIHLQNSQEVVIYSSTLACGDDCISIQTGCSDVYVHNVNCGPGHGISIGSLGRENTKACVRNVTVRDVTIQNTLTGVRIKTWQGGSGSVQNIMFSNVQVSGVQTPISIDQYYCDGSKCRNESSAVAVSGIHYVNVKGTYTKDPIYFACSDSLPCTGITLDTIQLQSAQETQNSNVPFCWEAYGELKTKTVPSVQCLHTGNPSKAGTSNIDSC</sequence>
<dbReference type="Proteomes" id="UP000075243">
    <property type="component" value="Unassembled WGS sequence"/>
</dbReference>
<evidence type="ECO:0000256" key="3">
    <source>
        <dbReference type="ARBA" id="ARBA00022512"/>
    </source>
</evidence>
<dbReference type="OMA" id="NMMLIKS"/>
<evidence type="ECO:0000256" key="1">
    <source>
        <dbReference type="ARBA" id="ARBA00004191"/>
    </source>
</evidence>
<feature type="chain" id="PRO_5007588193" evidence="10">
    <location>
        <begin position="30"/>
        <end position="439"/>
    </location>
</feature>
<dbReference type="InterPro" id="IPR011050">
    <property type="entry name" value="Pectin_lyase_fold/virulence"/>
</dbReference>
<evidence type="ECO:0000313" key="12">
    <source>
        <dbReference type="Proteomes" id="UP000075243"/>
    </source>
</evidence>
<evidence type="ECO:0000256" key="4">
    <source>
        <dbReference type="ARBA" id="ARBA00022525"/>
    </source>
</evidence>
<evidence type="ECO:0000256" key="8">
    <source>
        <dbReference type="PROSITE-ProRule" id="PRU10052"/>
    </source>
</evidence>
<keyword evidence="12" id="KW-1185">Reference proteome</keyword>
<organism evidence="11 12">
    <name type="scientific">Cajanus cajan</name>
    <name type="common">Pigeon pea</name>
    <name type="synonym">Cajanus indicus</name>
    <dbReference type="NCBI Taxonomy" id="3821"/>
    <lineage>
        <taxon>Eukaryota</taxon>
        <taxon>Viridiplantae</taxon>
        <taxon>Streptophyta</taxon>
        <taxon>Embryophyta</taxon>
        <taxon>Tracheophyta</taxon>
        <taxon>Spermatophyta</taxon>
        <taxon>Magnoliopsida</taxon>
        <taxon>eudicotyledons</taxon>
        <taxon>Gunneridae</taxon>
        <taxon>Pentapetalae</taxon>
        <taxon>rosids</taxon>
        <taxon>fabids</taxon>
        <taxon>Fabales</taxon>
        <taxon>Fabaceae</taxon>
        <taxon>Papilionoideae</taxon>
        <taxon>50 kb inversion clade</taxon>
        <taxon>NPAAA clade</taxon>
        <taxon>indigoferoid/millettioid clade</taxon>
        <taxon>Phaseoleae</taxon>
        <taxon>Cajanus</taxon>
    </lineage>
</organism>
<keyword evidence="4" id="KW-0964">Secreted</keyword>
<dbReference type="SUPFAM" id="SSF51126">
    <property type="entry name" value="Pectin lyase-like"/>
    <property type="match status" value="1"/>
</dbReference>
<dbReference type="Gramene" id="C.cajan_28110.t">
    <property type="protein sequence ID" value="C.cajan_28110.t"/>
    <property type="gene ID" value="C.cajan_28110"/>
</dbReference>
<gene>
    <name evidence="11" type="ORF">KK1_030643</name>
</gene>
<evidence type="ECO:0000256" key="6">
    <source>
        <dbReference type="ARBA" id="ARBA00023295"/>
    </source>
</evidence>
<dbReference type="STRING" id="3821.A0A151RYR4"/>
<comment type="similarity">
    <text evidence="2 9">Belongs to the glycosyl hydrolase 28 family.</text>
</comment>
<reference evidence="11" key="1">
    <citation type="journal article" date="2012" name="Nat. Biotechnol.">
        <title>Draft genome sequence of pigeonpea (Cajanus cajan), an orphan legume crop of resource-poor farmers.</title>
        <authorList>
            <person name="Varshney R.K."/>
            <person name="Chen W."/>
            <person name="Li Y."/>
            <person name="Bharti A.K."/>
            <person name="Saxena R.K."/>
            <person name="Schlueter J.A."/>
            <person name="Donoghue M.T."/>
            <person name="Azam S."/>
            <person name="Fan G."/>
            <person name="Whaley A.M."/>
            <person name="Farmer A.D."/>
            <person name="Sheridan J."/>
            <person name="Iwata A."/>
            <person name="Tuteja R."/>
            <person name="Penmetsa R.V."/>
            <person name="Wu W."/>
            <person name="Upadhyaya H.D."/>
            <person name="Yang S.P."/>
            <person name="Shah T."/>
            <person name="Saxena K.B."/>
            <person name="Michael T."/>
            <person name="McCombie W.R."/>
            <person name="Yang B."/>
            <person name="Zhang G."/>
            <person name="Yang H."/>
            <person name="Wang J."/>
            <person name="Spillane C."/>
            <person name="Cook D.R."/>
            <person name="May G.D."/>
            <person name="Xu X."/>
            <person name="Jackson S.A."/>
        </authorList>
    </citation>
    <scope>NUCLEOTIDE SEQUENCE [LARGE SCALE GENOMIC DNA]</scope>
</reference>
<dbReference type="SMART" id="SM00710">
    <property type="entry name" value="PbH1"/>
    <property type="match status" value="5"/>
</dbReference>
<dbReference type="InterPro" id="IPR000743">
    <property type="entry name" value="Glyco_hydro_28"/>
</dbReference>
<evidence type="ECO:0000256" key="10">
    <source>
        <dbReference type="SAM" id="SignalP"/>
    </source>
</evidence>
<keyword evidence="6 9" id="KW-0326">Glycosidase</keyword>
<name>A0A151RYR4_CAJCA</name>